<evidence type="ECO:0000256" key="2">
    <source>
        <dbReference type="ARBA" id="ARBA00004123"/>
    </source>
</evidence>
<keyword evidence="10" id="KW-0539">Nucleus</keyword>
<reference evidence="14 15" key="1">
    <citation type="submission" date="2020-02" db="EMBL/GenBank/DDBJ databases">
        <authorList>
            <person name="Ferguson B K."/>
        </authorList>
    </citation>
    <scope>NUCLEOTIDE SEQUENCE [LARGE SCALE GENOMIC DNA]</scope>
</reference>
<dbReference type="Pfam" id="PF00096">
    <property type="entry name" value="zf-C2H2"/>
    <property type="match status" value="2"/>
</dbReference>
<evidence type="ECO:0000256" key="10">
    <source>
        <dbReference type="ARBA" id="ARBA00023242"/>
    </source>
</evidence>
<dbReference type="PROSITE" id="PS00028">
    <property type="entry name" value="ZINC_FINGER_C2H2_1"/>
    <property type="match status" value="2"/>
</dbReference>
<keyword evidence="4" id="KW-0677">Repeat</keyword>
<gene>
    <name evidence="14" type="ORF">NTEN_LOCUS1256</name>
</gene>
<evidence type="ECO:0000256" key="1">
    <source>
        <dbReference type="ARBA" id="ARBA00003767"/>
    </source>
</evidence>
<keyword evidence="3" id="KW-0479">Metal-binding</keyword>
<comment type="function">
    <text evidence="1">May be involved in transcriptional regulation.</text>
</comment>
<evidence type="ECO:0000256" key="8">
    <source>
        <dbReference type="ARBA" id="ARBA00023125"/>
    </source>
</evidence>
<keyword evidence="9" id="KW-0804">Transcription</keyword>
<organism evidence="14 15">
    <name type="scientific">Nesidiocoris tenuis</name>
    <dbReference type="NCBI Taxonomy" id="355587"/>
    <lineage>
        <taxon>Eukaryota</taxon>
        <taxon>Metazoa</taxon>
        <taxon>Ecdysozoa</taxon>
        <taxon>Arthropoda</taxon>
        <taxon>Hexapoda</taxon>
        <taxon>Insecta</taxon>
        <taxon>Pterygota</taxon>
        <taxon>Neoptera</taxon>
        <taxon>Paraneoptera</taxon>
        <taxon>Hemiptera</taxon>
        <taxon>Heteroptera</taxon>
        <taxon>Panheteroptera</taxon>
        <taxon>Cimicomorpha</taxon>
        <taxon>Miridae</taxon>
        <taxon>Dicyphina</taxon>
        <taxon>Nesidiocoris</taxon>
    </lineage>
</organism>
<dbReference type="InterPro" id="IPR050717">
    <property type="entry name" value="C2H2-ZF_Transcription_Reg"/>
</dbReference>
<sequence length="599" mass="65894">MEVLCVIYAPLMVALEGKLKEKWTGVQFSRKVFTSPFTGSGTQRRLKAHIPASGPSDITSRSQYKPIYAIKWTVNSINNCGNCSEHFFISNSAIGTDLNERANRCALLGCACAGGSTVGTARITQRLQIVQGTSAERLPIRRSSTTEQTCALVSRRPRQQQKCQPRSECLPLPVDVVDPISMDVSGVVRPDIPIKQELYDYTNATPDAPHHNNNNNSPLLEPKETNNNHVSLDMAGYCSDLWPTIDSSVLDELNSWTQAQGAKGGGDNTDGTIYTLTVLNGADHSSWFKPGDDKEDKLPPVVSNPSLDFDSLLNVIPAPFGNNFPTEVKVEYAFEDGSFDGKKEEPCGSIPMTSPSAFNNNNEWKQENNNEVDSLLRSALTGKSAFARYNGIKKEPLDVKPCEEDDKMMVDNPLLYETRSLIDSDNPSSAASMDDLFLNHLDTHYPDDYEKLKRIENEVAESVEQFCMDRATYLPSSSQHLGVANVMPPQLVTKSSKKCIKRAKTSGSTSSGSSTPGSGPRKERSLHYCTICSKGFKDKYSVNVHIRTHTGEKPFNCTLCGKSFRQKAHLAKHYQTHMAQAKNGISSNSKSAKNLISSS</sequence>
<evidence type="ECO:0000256" key="11">
    <source>
        <dbReference type="PROSITE-ProRule" id="PRU00042"/>
    </source>
</evidence>
<dbReference type="GO" id="GO:0000981">
    <property type="term" value="F:DNA-binding transcription factor activity, RNA polymerase II-specific"/>
    <property type="evidence" value="ECO:0007669"/>
    <property type="project" value="TreeGrafter"/>
</dbReference>
<comment type="subcellular location">
    <subcellularLocation>
        <location evidence="2">Nucleus</location>
    </subcellularLocation>
</comment>
<protein>
    <recommendedName>
        <fullName evidence="13">C2H2-type domain-containing protein</fullName>
    </recommendedName>
</protein>
<dbReference type="Proteomes" id="UP000479000">
    <property type="component" value="Unassembled WGS sequence"/>
</dbReference>
<keyword evidence="7" id="KW-0805">Transcription regulation</keyword>
<keyword evidence="8" id="KW-0238">DNA-binding</keyword>
<dbReference type="PANTHER" id="PTHR14196:SF10">
    <property type="entry name" value="C2H2-TYPE DOMAIN-CONTAINING PROTEIN"/>
    <property type="match status" value="1"/>
</dbReference>
<dbReference type="GO" id="GO:0008270">
    <property type="term" value="F:zinc ion binding"/>
    <property type="evidence" value="ECO:0007669"/>
    <property type="project" value="UniProtKB-KW"/>
</dbReference>
<dbReference type="GO" id="GO:0048619">
    <property type="term" value="P:embryonic hindgut morphogenesis"/>
    <property type="evidence" value="ECO:0007669"/>
    <property type="project" value="TreeGrafter"/>
</dbReference>
<evidence type="ECO:0000256" key="3">
    <source>
        <dbReference type="ARBA" id="ARBA00022723"/>
    </source>
</evidence>
<keyword evidence="5 11" id="KW-0863">Zinc-finger</keyword>
<dbReference type="FunFam" id="3.30.160.60:FF:000097">
    <property type="entry name" value="Zinc finger protein"/>
    <property type="match status" value="1"/>
</dbReference>
<keyword evidence="15" id="KW-1185">Reference proteome</keyword>
<evidence type="ECO:0000256" key="7">
    <source>
        <dbReference type="ARBA" id="ARBA00023015"/>
    </source>
</evidence>
<dbReference type="GO" id="GO:0000977">
    <property type="term" value="F:RNA polymerase II transcription regulatory region sequence-specific DNA binding"/>
    <property type="evidence" value="ECO:0007669"/>
    <property type="project" value="TreeGrafter"/>
</dbReference>
<dbReference type="OrthoDB" id="6077919at2759"/>
<dbReference type="Gene3D" id="3.30.160.60">
    <property type="entry name" value="Classic Zinc Finger"/>
    <property type="match status" value="2"/>
</dbReference>
<evidence type="ECO:0000313" key="14">
    <source>
        <dbReference type="EMBL" id="CAA9994440.1"/>
    </source>
</evidence>
<feature type="region of interest" description="Disordered" evidence="12">
    <location>
        <begin position="497"/>
        <end position="524"/>
    </location>
</feature>
<dbReference type="GO" id="GO:0005634">
    <property type="term" value="C:nucleus"/>
    <property type="evidence" value="ECO:0007669"/>
    <property type="project" value="UniProtKB-SubCell"/>
</dbReference>
<evidence type="ECO:0000256" key="5">
    <source>
        <dbReference type="ARBA" id="ARBA00022771"/>
    </source>
</evidence>
<dbReference type="PANTHER" id="PTHR14196">
    <property type="entry name" value="ODD-SKIPPED - RELATED"/>
    <property type="match status" value="1"/>
</dbReference>
<feature type="domain" description="C2H2-type" evidence="13">
    <location>
        <begin position="527"/>
        <end position="554"/>
    </location>
</feature>
<evidence type="ECO:0000256" key="6">
    <source>
        <dbReference type="ARBA" id="ARBA00022833"/>
    </source>
</evidence>
<accession>A0A6H5FXX8</accession>
<keyword evidence="6" id="KW-0862">Zinc</keyword>
<evidence type="ECO:0000313" key="15">
    <source>
        <dbReference type="Proteomes" id="UP000479000"/>
    </source>
</evidence>
<feature type="domain" description="C2H2-type" evidence="13">
    <location>
        <begin position="555"/>
        <end position="582"/>
    </location>
</feature>
<dbReference type="InterPro" id="IPR013087">
    <property type="entry name" value="Znf_C2H2_type"/>
</dbReference>
<dbReference type="EMBL" id="CADCXU010001984">
    <property type="protein sequence ID" value="CAA9994440.1"/>
    <property type="molecule type" value="Genomic_DNA"/>
</dbReference>
<proteinExistence type="predicted"/>
<evidence type="ECO:0000256" key="12">
    <source>
        <dbReference type="SAM" id="MobiDB-lite"/>
    </source>
</evidence>
<name>A0A6H5FXX8_9HEMI</name>
<feature type="region of interest" description="Disordered" evidence="12">
    <location>
        <begin position="204"/>
        <end position="224"/>
    </location>
</feature>
<dbReference type="InterPro" id="IPR036236">
    <property type="entry name" value="Znf_C2H2_sf"/>
</dbReference>
<evidence type="ECO:0000256" key="9">
    <source>
        <dbReference type="ARBA" id="ARBA00023163"/>
    </source>
</evidence>
<dbReference type="SUPFAM" id="SSF57667">
    <property type="entry name" value="beta-beta-alpha zinc fingers"/>
    <property type="match status" value="1"/>
</dbReference>
<dbReference type="GO" id="GO:0009880">
    <property type="term" value="P:embryonic pattern specification"/>
    <property type="evidence" value="ECO:0007669"/>
    <property type="project" value="TreeGrafter"/>
</dbReference>
<dbReference type="PROSITE" id="PS50157">
    <property type="entry name" value="ZINC_FINGER_C2H2_2"/>
    <property type="match status" value="2"/>
</dbReference>
<evidence type="ECO:0000256" key="4">
    <source>
        <dbReference type="ARBA" id="ARBA00022737"/>
    </source>
</evidence>
<feature type="compositionally biased region" description="Low complexity" evidence="12">
    <location>
        <begin position="505"/>
        <end position="519"/>
    </location>
</feature>
<evidence type="ECO:0000259" key="13">
    <source>
        <dbReference type="PROSITE" id="PS50157"/>
    </source>
</evidence>
<dbReference type="SMART" id="SM00355">
    <property type="entry name" value="ZnF_C2H2"/>
    <property type="match status" value="2"/>
</dbReference>
<dbReference type="AlphaFoldDB" id="A0A6H5FXX8"/>